<reference evidence="2 3" key="1">
    <citation type="submission" date="2016-03" db="EMBL/GenBank/DDBJ databases">
        <title>Comparative genomics of the ectomycorrhizal sister species Rhizopogon vinicolor and Rhizopogon vesiculosus (Basidiomycota: Boletales) reveals a divergence of the mating type B locus.</title>
        <authorList>
            <person name="Mujic A.B."/>
            <person name="Kuo A."/>
            <person name="Tritt A."/>
            <person name="Lipzen A."/>
            <person name="Chen C."/>
            <person name="Johnson J."/>
            <person name="Sharma A."/>
            <person name="Barry K."/>
            <person name="Grigoriev I.V."/>
            <person name="Spatafora J.W."/>
        </authorList>
    </citation>
    <scope>NUCLEOTIDE SEQUENCE [LARGE SCALE GENOMIC DNA]</scope>
    <source>
        <strain evidence="2 3">AM-OR11-056</strain>
    </source>
</reference>
<dbReference type="EMBL" id="LVVM01003369">
    <property type="protein sequence ID" value="OJA15056.1"/>
    <property type="molecule type" value="Genomic_DNA"/>
</dbReference>
<feature type="region of interest" description="Disordered" evidence="1">
    <location>
        <begin position="1"/>
        <end position="34"/>
    </location>
</feature>
<sequence>MVVKWTHTALSPDESPTNDRAAAKRLKSEIAAIS</sequence>
<dbReference type="Proteomes" id="UP000183567">
    <property type="component" value="Unassembled WGS sequence"/>
</dbReference>
<accession>A0A1J8QNR4</accession>
<proteinExistence type="predicted"/>
<evidence type="ECO:0000313" key="2">
    <source>
        <dbReference type="EMBL" id="OJA15056.1"/>
    </source>
</evidence>
<keyword evidence="3" id="KW-1185">Reference proteome</keyword>
<comment type="caution">
    <text evidence="2">The sequence shown here is derived from an EMBL/GenBank/DDBJ whole genome shotgun (WGS) entry which is preliminary data.</text>
</comment>
<gene>
    <name evidence="2" type="ORF">AZE42_13206</name>
</gene>
<evidence type="ECO:0000256" key="1">
    <source>
        <dbReference type="SAM" id="MobiDB-lite"/>
    </source>
</evidence>
<protein>
    <submittedName>
        <fullName evidence="2">Uncharacterized protein</fullName>
    </submittedName>
</protein>
<evidence type="ECO:0000313" key="3">
    <source>
        <dbReference type="Proteomes" id="UP000183567"/>
    </source>
</evidence>
<name>A0A1J8QNR4_9AGAM</name>
<dbReference type="OrthoDB" id="2674423at2759"/>
<organism evidence="2 3">
    <name type="scientific">Rhizopogon vesiculosus</name>
    <dbReference type="NCBI Taxonomy" id="180088"/>
    <lineage>
        <taxon>Eukaryota</taxon>
        <taxon>Fungi</taxon>
        <taxon>Dikarya</taxon>
        <taxon>Basidiomycota</taxon>
        <taxon>Agaricomycotina</taxon>
        <taxon>Agaricomycetes</taxon>
        <taxon>Agaricomycetidae</taxon>
        <taxon>Boletales</taxon>
        <taxon>Suillineae</taxon>
        <taxon>Rhizopogonaceae</taxon>
        <taxon>Rhizopogon</taxon>
    </lineage>
</organism>
<dbReference type="AlphaFoldDB" id="A0A1J8QNR4"/>